<evidence type="ECO:0000313" key="2">
    <source>
        <dbReference type="Proteomes" id="UP000738325"/>
    </source>
</evidence>
<sequence length="227" mass="25451">MSMDARTSSAMGMDQEQLDQRLSKFIVDHNAFRTLLFRYIRRALAFCTLYIDQEYPSFFRQFDSTDRLANLVGYIREYALSSYQNLDRPGTALLNQVDILLARGTGPVAAGSPIGGAMSPNRTVHVGSKSAMGMNGHSYDKMSGSREHLQDTNKYVGPNGAGSRIGFSNNRLLYLAGEVKEAIRFWREQCHYAQSLEPKTFELDRIAEMRNLALTGDGSTIEEKTRA</sequence>
<dbReference type="AlphaFoldDB" id="A0A9P6RWH1"/>
<proteinExistence type="predicted"/>
<comment type="caution">
    <text evidence="1">The sequence shown here is derived from an EMBL/GenBank/DDBJ whole genome shotgun (WGS) entry which is preliminary data.</text>
</comment>
<accession>A0A9P6RWH1</accession>
<evidence type="ECO:0000313" key="1">
    <source>
        <dbReference type="EMBL" id="KAG0327768.1"/>
    </source>
</evidence>
<keyword evidence="2" id="KW-1185">Reference proteome</keyword>
<dbReference type="Proteomes" id="UP000738325">
    <property type="component" value="Unassembled WGS sequence"/>
</dbReference>
<reference evidence="1" key="1">
    <citation type="journal article" date="2020" name="Fungal Divers.">
        <title>Resolving the Mortierellaceae phylogeny through synthesis of multi-gene phylogenetics and phylogenomics.</title>
        <authorList>
            <person name="Vandepol N."/>
            <person name="Liber J."/>
            <person name="Desiro A."/>
            <person name="Na H."/>
            <person name="Kennedy M."/>
            <person name="Barry K."/>
            <person name="Grigoriev I.V."/>
            <person name="Miller A.N."/>
            <person name="O'Donnell K."/>
            <person name="Stajich J.E."/>
            <person name="Bonito G."/>
        </authorList>
    </citation>
    <scope>NUCLEOTIDE SEQUENCE</scope>
    <source>
        <strain evidence="1">REB-010B</strain>
    </source>
</reference>
<protein>
    <submittedName>
        <fullName evidence="1">Uncharacterized protein</fullName>
    </submittedName>
</protein>
<dbReference type="EMBL" id="JAAAIP010000048">
    <property type="protein sequence ID" value="KAG0327768.1"/>
    <property type="molecule type" value="Genomic_DNA"/>
</dbReference>
<dbReference type="OrthoDB" id="2428392at2759"/>
<gene>
    <name evidence="1" type="ORF">BGZ99_006875</name>
</gene>
<feature type="non-terminal residue" evidence="1">
    <location>
        <position position="227"/>
    </location>
</feature>
<organism evidence="1 2">
    <name type="scientific">Dissophora globulifera</name>
    <dbReference type="NCBI Taxonomy" id="979702"/>
    <lineage>
        <taxon>Eukaryota</taxon>
        <taxon>Fungi</taxon>
        <taxon>Fungi incertae sedis</taxon>
        <taxon>Mucoromycota</taxon>
        <taxon>Mortierellomycotina</taxon>
        <taxon>Mortierellomycetes</taxon>
        <taxon>Mortierellales</taxon>
        <taxon>Mortierellaceae</taxon>
        <taxon>Dissophora</taxon>
    </lineage>
</organism>
<name>A0A9P6RWH1_9FUNG</name>